<dbReference type="EMBL" id="BQNB010009003">
    <property type="protein sequence ID" value="GJS57401.1"/>
    <property type="molecule type" value="Genomic_DNA"/>
</dbReference>
<proteinExistence type="predicted"/>
<dbReference type="Proteomes" id="UP001151760">
    <property type="component" value="Unassembled WGS sequence"/>
</dbReference>
<comment type="caution">
    <text evidence="1">The sequence shown here is derived from an EMBL/GenBank/DDBJ whole genome shotgun (WGS) entry which is preliminary data.</text>
</comment>
<evidence type="ECO:0000313" key="1">
    <source>
        <dbReference type="EMBL" id="GJS57401.1"/>
    </source>
</evidence>
<gene>
    <name evidence="1" type="ORF">Tco_0652185</name>
</gene>
<reference evidence="1" key="2">
    <citation type="submission" date="2022-01" db="EMBL/GenBank/DDBJ databases">
        <authorList>
            <person name="Yamashiro T."/>
            <person name="Shiraishi A."/>
            <person name="Satake H."/>
            <person name="Nakayama K."/>
        </authorList>
    </citation>
    <scope>NUCLEOTIDE SEQUENCE</scope>
</reference>
<accession>A0ABQ4WWV9</accession>
<sequence>MSGPLSTDSRIIHPFCLFSMYSSIMLFQESYISFSSIGGRLSAPERIALSTRVVIEKFLVLLCRDKNKVCLLCETSLKQIPAFNFICASLETISAIENAFGKVRDCQHGLYTAGGVSRVEEMILARERDGFAGKKYGATYKLFLGLLGGKEDFLGSRQKWSP</sequence>
<name>A0ABQ4WWV9_9ASTR</name>
<evidence type="ECO:0000313" key="2">
    <source>
        <dbReference type="Proteomes" id="UP001151760"/>
    </source>
</evidence>
<keyword evidence="2" id="KW-1185">Reference proteome</keyword>
<protein>
    <submittedName>
        <fullName evidence="1">Uncharacterized protein</fullName>
    </submittedName>
</protein>
<reference evidence="1" key="1">
    <citation type="journal article" date="2022" name="Int. J. Mol. Sci.">
        <title>Draft Genome of Tanacetum Coccineum: Genomic Comparison of Closely Related Tanacetum-Family Plants.</title>
        <authorList>
            <person name="Yamashiro T."/>
            <person name="Shiraishi A."/>
            <person name="Nakayama K."/>
            <person name="Satake H."/>
        </authorList>
    </citation>
    <scope>NUCLEOTIDE SEQUENCE</scope>
</reference>
<organism evidence="1 2">
    <name type="scientific">Tanacetum coccineum</name>
    <dbReference type="NCBI Taxonomy" id="301880"/>
    <lineage>
        <taxon>Eukaryota</taxon>
        <taxon>Viridiplantae</taxon>
        <taxon>Streptophyta</taxon>
        <taxon>Embryophyta</taxon>
        <taxon>Tracheophyta</taxon>
        <taxon>Spermatophyta</taxon>
        <taxon>Magnoliopsida</taxon>
        <taxon>eudicotyledons</taxon>
        <taxon>Gunneridae</taxon>
        <taxon>Pentapetalae</taxon>
        <taxon>asterids</taxon>
        <taxon>campanulids</taxon>
        <taxon>Asterales</taxon>
        <taxon>Asteraceae</taxon>
        <taxon>Asteroideae</taxon>
        <taxon>Anthemideae</taxon>
        <taxon>Anthemidinae</taxon>
        <taxon>Tanacetum</taxon>
    </lineage>
</organism>